<dbReference type="PANTHER" id="PTHR37766:SF1">
    <property type="entry name" value="OS01G0897100 PROTEIN"/>
    <property type="match status" value="1"/>
</dbReference>
<feature type="region of interest" description="Disordered" evidence="1">
    <location>
        <begin position="431"/>
        <end position="478"/>
    </location>
</feature>
<evidence type="ECO:0000313" key="3">
    <source>
        <dbReference type="EMBL" id="OAY73933.1"/>
    </source>
</evidence>
<dbReference type="STRING" id="4615.A0A199VA85"/>
<proteinExistence type="predicted"/>
<keyword evidence="2" id="KW-0732">Signal</keyword>
<dbReference type="AlphaFoldDB" id="A0A199VA85"/>
<sequence length="560" mass="65806">GVKKLRVLIQKMVLLFLHKQATDCGDLDAAKERISLLKKVESIIWSLINSGGRYEARLWLCNTISAVHSITPCDQRDLFVDFVKSNVSKQDVAVQLLQMIFEKRPEKVGPIIARRCRMLEKFFEGNPRRIMQWFDNFAAAGESGHKRGARAISQFAFVNRDICWEELEWKGKHGQSPAVVATKPHYFHDLDVLRTVENFLEYVPDFWSSDELADSVKDGEILQIDTRYFVNQFLQLMYEEKSEDVWNVIEDFLTEEQFSSLSQHLLILLDERRLLVFLKSLGSYIRPNSQCKEFKFPCCWLEILLSNSNFSASLDDVLLLNAVVAKGRQLLRLISDEEHEEERENVEKLLRSSMTFSEAAHRVFMKECEEMKRLEAIKYIGLQSWILYYQLSKECETSKSCESLFVENRIGFRLVDDFSLVSSDRPSNGCDLGSDDEDLGRKGHKKRKRDKKKRRKKCNHDESSPDHQMDFENSNGWTSSQSGARSWRLSTDDFSCVWNIADMPEHLSMHYFRTWAKWLRSKWSIELEKWVRKRFWRFRDLRSQSWHNEGFLTFGSEWLN</sequence>
<dbReference type="PANTHER" id="PTHR37766">
    <property type="entry name" value="OS01G0897100 PROTEIN"/>
    <property type="match status" value="1"/>
</dbReference>
<comment type="caution">
    <text evidence="3">The sequence shown here is derived from an EMBL/GenBank/DDBJ whole genome shotgun (WGS) entry which is preliminary data.</text>
</comment>
<reference evidence="3 4" key="1">
    <citation type="journal article" date="2016" name="DNA Res.">
        <title>The draft genome of MD-2 pineapple using hybrid error correction of long reads.</title>
        <authorList>
            <person name="Redwan R.M."/>
            <person name="Saidin A."/>
            <person name="Kumar S.V."/>
        </authorList>
    </citation>
    <scope>NUCLEOTIDE SEQUENCE [LARGE SCALE GENOMIC DNA]</scope>
    <source>
        <strain evidence="4">cv. MD2</strain>
        <tissue evidence="3">Leaf</tissue>
    </source>
</reference>
<dbReference type="Proteomes" id="UP000092600">
    <property type="component" value="Unassembled WGS sequence"/>
</dbReference>
<feature type="chain" id="PRO_5008285768" evidence="2">
    <location>
        <begin position="25"/>
        <end position="560"/>
    </location>
</feature>
<protein>
    <submittedName>
        <fullName evidence="3">Uncharacterized protein</fullName>
    </submittedName>
</protein>
<feature type="signal peptide" evidence="2">
    <location>
        <begin position="1"/>
        <end position="24"/>
    </location>
</feature>
<gene>
    <name evidence="3" type="ORF">ACMD2_01271</name>
</gene>
<evidence type="ECO:0000256" key="2">
    <source>
        <dbReference type="SAM" id="SignalP"/>
    </source>
</evidence>
<organism evidence="3 4">
    <name type="scientific">Ananas comosus</name>
    <name type="common">Pineapple</name>
    <name type="synonym">Ananas ananas</name>
    <dbReference type="NCBI Taxonomy" id="4615"/>
    <lineage>
        <taxon>Eukaryota</taxon>
        <taxon>Viridiplantae</taxon>
        <taxon>Streptophyta</taxon>
        <taxon>Embryophyta</taxon>
        <taxon>Tracheophyta</taxon>
        <taxon>Spermatophyta</taxon>
        <taxon>Magnoliopsida</taxon>
        <taxon>Liliopsida</taxon>
        <taxon>Poales</taxon>
        <taxon>Bromeliaceae</taxon>
        <taxon>Bromelioideae</taxon>
        <taxon>Ananas</taxon>
    </lineage>
</organism>
<dbReference type="EMBL" id="LSRQ01002555">
    <property type="protein sequence ID" value="OAY73933.1"/>
    <property type="molecule type" value="Genomic_DNA"/>
</dbReference>
<evidence type="ECO:0000313" key="4">
    <source>
        <dbReference type="Proteomes" id="UP000092600"/>
    </source>
</evidence>
<accession>A0A199VA85</accession>
<name>A0A199VA85_ANACO</name>
<feature type="compositionally biased region" description="Basic and acidic residues" evidence="1">
    <location>
        <begin position="459"/>
        <end position="470"/>
    </location>
</feature>
<feature type="non-terminal residue" evidence="3">
    <location>
        <position position="1"/>
    </location>
</feature>
<evidence type="ECO:0000256" key="1">
    <source>
        <dbReference type="SAM" id="MobiDB-lite"/>
    </source>
</evidence>
<feature type="compositionally biased region" description="Basic residues" evidence="1">
    <location>
        <begin position="442"/>
        <end position="458"/>
    </location>
</feature>